<comment type="caution">
    <text evidence="2">The sequence shown here is derived from an EMBL/GenBank/DDBJ whole genome shotgun (WGS) entry which is preliminary data.</text>
</comment>
<evidence type="ECO:0000256" key="1">
    <source>
        <dbReference type="SAM" id="SignalP"/>
    </source>
</evidence>
<reference evidence="2" key="2">
    <citation type="submission" date="2020-09" db="EMBL/GenBank/DDBJ databases">
        <authorList>
            <person name="Sun Q."/>
            <person name="Zhou Y."/>
        </authorList>
    </citation>
    <scope>NUCLEOTIDE SEQUENCE</scope>
    <source>
        <strain evidence="2">CGMCC 1.15519</strain>
    </source>
</reference>
<dbReference type="RefSeq" id="WP_188761548.1">
    <property type="nucleotide sequence ID" value="NZ_BMJM01000002.1"/>
</dbReference>
<sequence>MRKLLFAGLAAFAIAVPAAAQSAPDISQNFMASPGSVLLPVDELGIGEVASIGEAARTALLAGDYARTRSLLRRLMASNSGYLWSPGLLVVAGLAEAGLDNQAGARRYFEAALHGDRYNLGARTSLALTLAEQGDDDAAAYHLRVLERRQQSCGGDCKAASTLDQAVTAVRQAIAS</sequence>
<dbReference type="InterPro" id="IPR011990">
    <property type="entry name" value="TPR-like_helical_dom_sf"/>
</dbReference>
<dbReference type="AlphaFoldDB" id="A0A916ZMA1"/>
<dbReference type="EMBL" id="BMJM01000002">
    <property type="protein sequence ID" value="GGE03213.1"/>
    <property type="molecule type" value="Genomic_DNA"/>
</dbReference>
<feature type="signal peptide" evidence="1">
    <location>
        <begin position="1"/>
        <end position="22"/>
    </location>
</feature>
<dbReference type="Gene3D" id="1.25.40.10">
    <property type="entry name" value="Tetratricopeptide repeat domain"/>
    <property type="match status" value="1"/>
</dbReference>
<proteinExistence type="predicted"/>
<protein>
    <recommendedName>
        <fullName evidence="4">Sel1 repeat family protein</fullName>
    </recommendedName>
</protein>
<organism evidence="2 3">
    <name type="scientific">Sandarakinorhabdus glacialis</name>
    <dbReference type="NCBI Taxonomy" id="1614636"/>
    <lineage>
        <taxon>Bacteria</taxon>
        <taxon>Pseudomonadati</taxon>
        <taxon>Pseudomonadota</taxon>
        <taxon>Alphaproteobacteria</taxon>
        <taxon>Sphingomonadales</taxon>
        <taxon>Sphingosinicellaceae</taxon>
        <taxon>Sandarakinorhabdus</taxon>
    </lineage>
</organism>
<keyword evidence="3" id="KW-1185">Reference proteome</keyword>
<accession>A0A916ZMA1</accession>
<dbReference type="Proteomes" id="UP000635071">
    <property type="component" value="Unassembled WGS sequence"/>
</dbReference>
<feature type="chain" id="PRO_5037068052" description="Sel1 repeat family protein" evidence="1">
    <location>
        <begin position="23"/>
        <end position="176"/>
    </location>
</feature>
<evidence type="ECO:0008006" key="4">
    <source>
        <dbReference type="Google" id="ProtNLM"/>
    </source>
</evidence>
<keyword evidence="1" id="KW-0732">Signal</keyword>
<name>A0A916ZMA1_9SPHN</name>
<gene>
    <name evidence="2" type="ORF">GCM10011529_07070</name>
</gene>
<reference evidence="2" key="1">
    <citation type="journal article" date="2014" name="Int. J. Syst. Evol. Microbiol.">
        <title>Complete genome sequence of Corynebacterium casei LMG S-19264T (=DSM 44701T), isolated from a smear-ripened cheese.</title>
        <authorList>
            <consortium name="US DOE Joint Genome Institute (JGI-PGF)"/>
            <person name="Walter F."/>
            <person name="Albersmeier A."/>
            <person name="Kalinowski J."/>
            <person name="Ruckert C."/>
        </authorList>
    </citation>
    <scope>NUCLEOTIDE SEQUENCE</scope>
    <source>
        <strain evidence="2">CGMCC 1.15519</strain>
    </source>
</reference>
<evidence type="ECO:0000313" key="2">
    <source>
        <dbReference type="EMBL" id="GGE03213.1"/>
    </source>
</evidence>
<dbReference type="SUPFAM" id="SSF48452">
    <property type="entry name" value="TPR-like"/>
    <property type="match status" value="1"/>
</dbReference>
<evidence type="ECO:0000313" key="3">
    <source>
        <dbReference type="Proteomes" id="UP000635071"/>
    </source>
</evidence>